<accession>A0AAW3UVI5</accession>
<reference evidence="1 2" key="1">
    <citation type="submission" date="2020-08" db="EMBL/GenBank/DDBJ databases">
        <title>Genomic Encyclopedia of Type Strains, Phase IV (KMG-V): Genome sequencing to study the core and pangenomes of soil and plant-associated prokaryotes.</title>
        <authorList>
            <person name="Whitman W."/>
        </authorList>
    </citation>
    <scope>NUCLEOTIDE SEQUENCE [LARGE SCALE GENOMIC DNA]</scope>
    <source>
        <strain evidence="1 2">SEMIA 4013</strain>
    </source>
</reference>
<gene>
    <name evidence="1" type="ORF">GGD69_002465</name>
</gene>
<evidence type="ECO:0000313" key="1">
    <source>
        <dbReference type="EMBL" id="MBB6201612.1"/>
    </source>
</evidence>
<comment type="caution">
    <text evidence="1">The sequence shown here is derived from an EMBL/GenBank/DDBJ whole genome shotgun (WGS) entry which is preliminary data.</text>
</comment>
<name>A0AAW3UVI5_9BURK</name>
<dbReference type="AlphaFoldDB" id="A0AAW3UVI5"/>
<dbReference type="Proteomes" id="UP000518681">
    <property type="component" value="Unassembled WGS sequence"/>
</dbReference>
<evidence type="ECO:0000313" key="2">
    <source>
        <dbReference type="Proteomes" id="UP000518681"/>
    </source>
</evidence>
<protein>
    <submittedName>
        <fullName evidence="1">Uncharacterized protein</fullName>
    </submittedName>
</protein>
<dbReference type="EMBL" id="JACIIK010000004">
    <property type="protein sequence ID" value="MBB6201612.1"/>
    <property type="molecule type" value="Genomic_DNA"/>
</dbReference>
<organism evidence="1 2">
    <name type="scientific">Paraburkholderia fungorum</name>
    <dbReference type="NCBI Taxonomy" id="134537"/>
    <lineage>
        <taxon>Bacteria</taxon>
        <taxon>Pseudomonadati</taxon>
        <taxon>Pseudomonadota</taxon>
        <taxon>Betaproteobacteria</taxon>
        <taxon>Burkholderiales</taxon>
        <taxon>Burkholderiaceae</taxon>
        <taxon>Paraburkholderia</taxon>
    </lineage>
</organism>
<proteinExistence type="predicted"/>
<sequence length="74" mass="7711">MVPFNGIIAPVSIPAGSESTSPIAARNAGRHAIAYLGMQNTRAVPKVRVCGSDLFASIGTPPSMPLRPAPKLER</sequence>